<name>A0A660SCC9_UNCT6</name>
<dbReference type="EMBL" id="QNBC01000009">
    <property type="protein sequence ID" value="RKX67826.1"/>
    <property type="molecule type" value="Genomic_DNA"/>
</dbReference>
<accession>A0A660SCC9</accession>
<dbReference type="AlphaFoldDB" id="A0A660SCC9"/>
<evidence type="ECO:0000256" key="4">
    <source>
        <dbReference type="ARBA" id="ARBA00022597"/>
    </source>
</evidence>
<sequence length="153" mass="17877">MLHRLLRKNFMILHLKAKDKEGVLRELTNACYERGFIDDPEELFKTLIEREKIITTGIGRNVALPHARTNVVKKLHLIFAKSDTGIDYDSLDGKPVYLFFLFIGPNRENKKYIKILAEISRLVRIERVRDALLKAKTEEDVFKVIKENEKLPE</sequence>
<dbReference type="GO" id="GO:0009401">
    <property type="term" value="P:phosphoenolpyruvate-dependent sugar phosphotransferase system"/>
    <property type="evidence" value="ECO:0007669"/>
    <property type="project" value="UniProtKB-KW"/>
</dbReference>
<keyword evidence="6" id="KW-0598">Phosphotransferase system</keyword>
<dbReference type="PROSITE" id="PS00372">
    <property type="entry name" value="PTS_EIIA_TYPE_2_HIS"/>
    <property type="match status" value="1"/>
</dbReference>
<dbReference type="InterPro" id="IPR002178">
    <property type="entry name" value="PTS_EIIA_type-2_dom"/>
</dbReference>
<keyword evidence="4" id="KW-0762">Sugar transport</keyword>
<dbReference type="PANTHER" id="PTHR47738">
    <property type="entry name" value="PTS SYSTEM FRUCTOSE-LIKE EIIA COMPONENT-RELATED"/>
    <property type="match status" value="1"/>
</dbReference>
<evidence type="ECO:0000256" key="6">
    <source>
        <dbReference type="ARBA" id="ARBA00022683"/>
    </source>
</evidence>
<dbReference type="Gene3D" id="3.40.930.10">
    <property type="entry name" value="Mannitol-specific EII, Chain A"/>
    <property type="match status" value="1"/>
</dbReference>
<comment type="caution">
    <text evidence="8">The sequence shown here is derived from an EMBL/GenBank/DDBJ whole genome shotgun (WGS) entry which is preliminary data.</text>
</comment>
<dbReference type="GO" id="GO:0016020">
    <property type="term" value="C:membrane"/>
    <property type="evidence" value="ECO:0007669"/>
    <property type="project" value="InterPro"/>
</dbReference>
<dbReference type="InterPro" id="IPR004715">
    <property type="entry name" value="PTS_IIA_fruc"/>
</dbReference>
<dbReference type="GO" id="GO:0008982">
    <property type="term" value="F:protein-N(PI)-phosphohistidine-sugar phosphotransferase activity"/>
    <property type="evidence" value="ECO:0007669"/>
    <property type="project" value="InterPro"/>
</dbReference>
<dbReference type="Pfam" id="PF00359">
    <property type="entry name" value="PTS_EIIA_2"/>
    <property type="match status" value="1"/>
</dbReference>
<reference evidence="8 9" key="1">
    <citation type="submission" date="2018-06" db="EMBL/GenBank/DDBJ databases">
        <title>Extensive metabolic versatility and redundancy in microbially diverse, dynamic hydrothermal sediments.</title>
        <authorList>
            <person name="Dombrowski N."/>
            <person name="Teske A."/>
            <person name="Baker B.J."/>
        </authorList>
    </citation>
    <scope>NUCLEOTIDE SEQUENCE [LARGE SCALE GENOMIC DNA]</scope>
    <source>
        <strain evidence="8">B35_G9</strain>
    </source>
</reference>
<gene>
    <name evidence="8" type="ORF">DRP44_01300</name>
</gene>
<keyword evidence="2" id="KW-0813">Transport</keyword>
<dbReference type="NCBIfam" id="TIGR00848">
    <property type="entry name" value="fruA"/>
    <property type="match status" value="1"/>
</dbReference>
<evidence type="ECO:0000313" key="9">
    <source>
        <dbReference type="Proteomes" id="UP000282321"/>
    </source>
</evidence>
<evidence type="ECO:0000313" key="8">
    <source>
        <dbReference type="EMBL" id="RKX67826.1"/>
    </source>
</evidence>
<dbReference type="SUPFAM" id="SSF55804">
    <property type="entry name" value="Phoshotransferase/anion transport protein"/>
    <property type="match status" value="1"/>
</dbReference>
<proteinExistence type="predicted"/>
<evidence type="ECO:0000256" key="3">
    <source>
        <dbReference type="ARBA" id="ARBA00022553"/>
    </source>
</evidence>
<dbReference type="Proteomes" id="UP000282321">
    <property type="component" value="Unassembled WGS sequence"/>
</dbReference>
<evidence type="ECO:0000256" key="5">
    <source>
        <dbReference type="ARBA" id="ARBA00022679"/>
    </source>
</evidence>
<keyword evidence="3" id="KW-0597">Phosphoprotein</keyword>
<organism evidence="8 9">
    <name type="scientific">candidate division TA06 bacterium</name>
    <dbReference type="NCBI Taxonomy" id="2250710"/>
    <lineage>
        <taxon>Bacteria</taxon>
        <taxon>Bacteria division TA06</taxon>
    </lineage>
</organism>
<evidence type="ECO:0000256" key="2">
    <source>
        <dbReference type="ARBA" id="ARBA00022448"/>
    </source>
</evidence>
<evidence type="ECO:0000256" key="1">
    <source>
        <dbReference type="ARBA" id="ARBA00004496"/>
    </source>
</evidence>
<comment type="subcellular location">
    <subcellularLocation>
        <location evidence="1">Cytoplasm</location>
    </subcellularLocation>
</comment>
<dbReference type="FunFam" id="3.40.930.10:FF:000009">
    <property type="entry name" value="PTS system, fructose specific IIABC component"/>
    <property type="match status" value="1"/>
</dbReference>
<evidence type="ECO:0000259" key="7">
    <source>
        <dbReference type="PROSITE" id="PS51094"/>
    </source>
</evidence>
<feature type="domain" description="PTS EIIA type-2" evidence="7">
    <location>
        <begin position="4"/>
        <end position="148"/>
    </location>
</feature>
<dbReference type="InterPro" id="IPR051541">
    <property type="entry name" value="PTS_SugarTrans_NitroReg"/>
</dbReference>
<keyword evidence="5" id="KW-0808">Transferase</keyword>
<protein>
    <submittedName>
        <fullName evidence="8">PTS fructose transporter subunit IIA</fullName>
    </submittedName>
</protein>
<dbReference type="PROSITE" id="PS51094">
    <property type="entry name" value="PTS_EIIA_TYPE_2"/>
    <property type="match status" value="1"/>
</dbReference>
<dbReference type="GO" id="GO:0005737">
    <property type="term" value="C:cytoplasm"/>
    <property type="evidence" value="ECO:0007669"/>
    <property type="project" value="UniProtKB-SubCell"/>
</dbReference>
<dbReference type="CDD" id="cd00211">
    <property type="entry name" value="PTS_IIA_fru"/>
    <property type="match status" value="1"/>
</dbReference>
<dbReference type="InterPro" id="IPR016152">
    <property type="entry name" value="PTrfase/Anion_transptr"/>
</dbReference>